<organism evidence="1 2">
    <name type="scientific">Halomonas ventosae</name>
    <dbReference type="NCBI Taxonomy" id="229007"/>
    <lineage>
        <taxon>Bacteria</taxon>
        <taxon>Pseudomonadati</taxon>
        <taxon>Pseudomonadota</taxon>
        <taxon>Gammaproteobacteria</taxon>
        <taxon>Oceanospirillales</taxon>
        <taxon>Halomonadaceae</taxon>
        <taxon>Halomonas</taxon>
    </lineage>
</organism>
<name>A0A4R6I7R4_9GAMM</name>
<dbReference type="InterPro" id="IPR007711">
    <property type="entry name" value="HigB-1"/>
</dbReference>
<proteinExistence type="predicted"/>
<keyword evidence="2" id="KW-1185">Reference proteome</keyword>
<comment type="caution">
    <text evidence="1">The sequence shown here is derived from an EMBL/GenBank/DDBJ whole genome shotgun (WGS) entry which is preliminary data.</text>
</comment>
<protein>
    <submittedName>
        <fullName evidence="1">Proteic killer suppression protein</fullName>
    </submittedName>
</protein>
<dbReference type="PANTHER" id="PTHR40266:SF2">
    <property type="entry name" value="TOXIN HIGB-1"/>
    <property type="match status" value="1"/>
</dbReference>
<evidence type="ECO:0000313" key="1">
    <source>
        <dbReference type="EMBL" id="TDO16825.1"/>
    </source>
</evidence>
<dbReference type="SUPFAM" id="SSF143011">
    <property type="entry name" value="RelE-like"/>
    <property type="match status" value="1"/>
</dbReference>
<sequence>MILTIKHKGLQGLYLKGSSKGLRPDHVNKLRRILAALDQARRPADMDIPGFRLHSLKGQYTDHWSVSVSGNWRVIWRSTGEDVELVDYLDYH</sequence>
<dbReference type="Proteomes" id="UP000295150">
    <property type="component" value="Unassembled WGS sequence"/>
</dbReference>
<evidence type="ECO:0000313" key="2">
    <source>
        <dbReference type="Proteomes" id="UP000295150"/>
    </source>
</evidence>
<dbReference type="InterPro" id="IPR035093">
    <property type="entry name" value="RelE/ParE_toxin_dom_sf"/>
</dbReference>
<dbReference type="OrthoDB" id="9801102at2"/>
<dbReference type="Pfam" id="PF05015">
    <property type="entry name" value="HigB-like_toxin"/>
    <property type="match status" value="1"/>
</dbReference>
<dbReference type="AlphaFoldDB" id="A0A4R6I7R4"/>
<dbReference type="EMBL" id="SNWH01000001">
    <property type="protein sequence ID" value="TDO16825.1"/>
    <property type="molecule type" value="Genomic_DNA"/>
</dbReference>
<dbReference type="PANTHER" id="PTHR40266">
    <property type="entry name" value="TOXIN HIGB-1"/>
    <property type="match status" value="1"/>
</dbReference>
<dbReference type="RefSeq" id="WP_133481440.1">
    <property type="nucleotide sequence ID" value="NZ_SNWH01000001.1"/>
</dbReference>
<dbReference type="Gene3D" id="3.30.2310.20">
    <property type="entry name" value="RelE-like"/>
    <property type="match status" value="1"/>
</dbReference>
<gene>
    <name evidence="1" type="ORF">DFO68_101358</name>
</gene>
<reference evidence="1 2" key="1">
    <citation type="submission" date="2019-03" db="EMBL/GenBank/DDBJ databases">
        <title>Freshwater and sediment microbial communities from various areas in North America, analyzing microbe dynamics in response to fracking.</title>
        <authorList>
            <person name="Lamendella R."/>
        </authorList>
    </citation>
    <scope>NUCLEOTIDE SEQUENCE [LARGE SCALE GENOMIC DNA]</scope>
    <source>
        <strain evidence="1 2">1_TX</strain>
    </source>
</reference>
<accession>A0A4R6I7R4</accession>